<dbReference type="SUPFAM" id="SSF51658">
    <property type="entry name" value="Xylose isomerase-like"/>
    <property type="match status" value="1"/>
</dbReference>
<comment type="caution">
    <text evidence="2">The sequence shown here is derived from an EMBL/GenBank/DDBJ whole genome shotgun (WGS) entry which is preliminary data.</text>
</comment>
<proteinExistence type="predicted"/>
<gene>
    <name evidence="2" type="ORF">EDM52_09730</name>
</gene>
<dbReference type="Pfam" id="PF01261">
    <property type="entry name" value="AP_endonuc_2"/>
    <property type="match status" value="1"/>
</dbReference>
<organism evidence="2 3">
    <name type="scientific">Brevibacillus invocatus</name>
    <dbReference type="NCBI Taxonomy" id="173959"/>
    <lineage>
        <taxon>Bacteria</taxon>
        <taxon>Bacillati</taxon>
        <taxon>Bacillota</taxon>
        <taxon>Bacilli</taxon>
        <taxon>Bacillales</taxon>
        <taxon>Paenibacillaceae</taxon>
        <taxon>Brevibacillus</taxon>
    </lineage>
</organism>
<feature type="domain" description="Xylose isomerase-like TIM barrel" evidence="1">
    <location>
        <begin position="27"/>
        <end position="254"/>
    </location>
</feature>
<dbReference type="Proteomes" id="UP000282028">
    <property type="component" value="Unassembled WGS sequence"/>
</dbReference>
<reference evidence="2 3" key="1">
    <citation type="submission" date="2018-10" db="EMBL/GenBank/DDBJ databases">
        <title>Phylogenomics of Brevibacillus.</title>
        <authorList>
            <person name="Dunlap C."/>
        </authorList>
    </citation>
    <scope>NUCLEOTIDE SEQUENCE [LARGE SCALE GENOMIC DNA]</scope>
    <source>
        <strain evidence="2 3">JCM 12215</strain>
    </source>
</reference>
<keyword evidence="3" id="KW-1185">Reference proteome</keyword>
<dbReference type="InterPro" id="IPR050312">
    <property type="entry name" value="IolE/XylAMocC-like"/>
</dbReference>
<evidence type="ECO:0000313" key="2">
    <source>
        <dbReference type="EMBL" id="RNB74531.1"/>
    </source>
</evidence>
<protein>
    <submittedName>
        <fullName evidence="2">Sugar phosphate isomerase/epimerase</fullName>
    </submittedName>
</protein>
<evidence type="ECO:0000313" key="3">
    <source>
        <dbReference type="Proteomes" id="UP000282028"/>
    </source>
</evidence>
<dbReference type="Gene3D" id="3.20.20.150">
    <property type="entry name" value="Divalent-metal-dependent TIM barrel enzymes"/>
    <property type="match status" value="1"/>
</dbReference>
<dbReference type="OrthoDB" id="110795at2"/>
<evidence type="ECO:0000259" key="1">
    <source>
        <dbReference type="Pfam" id="PF01261"/>
    </source>
</evidence>
<keyword evidence="2" id="KW-0413">Isomerase</keyword>
<dbReference type="InterPro" id="IPR013022">
    <property type="entry name" value="Xyl_isomerase-like_TIM-brl"/>
</dbReference>
<accession>A0A3M8CG97</accession>
<dbReference type="PANTHER" id="PTHR12110">
    <property type="entry name" value="HYDROXYPYRUVATE ISOMERASE"/>
    <property type="match status" value="1"/>
</dbReference>
<dbReference type="AlphaFoldDB" id="A0A3M8CG97"/>
<sequence length="271" mass="30061">MKDRGSFSISSYALIHQPLREAIVQLVDDGWTSIEIMCEEKHVDLLRWSGNQLEGLKQIGKEKPITWSIHAPISGCNLAAEAGAYRDQTIDTMKRCLEIANVLDCTHVVMHAGEIQDRLEPDSRARGVEHASQTIRALIPELIRGRTILTIENVPPYPKVLGWNVEDLLAICKQAASPHVGIVYDVGHAHLIRPGYTEEALEQVLPYLAALHLSDNFGQADDHLAVGDGTISFAPILSLLQDKRFAGSWVVETKQLACAHTSVERLIRQLQ</sequence>
<name>A0A3M8CG97_9BACL</name>
<dbReference type="EMBL" id="RHHR01000014">
    <property type="protein sequence ID" value="RNB74531.1"/>
    <property type="molecule type" value="Genomic_DNA"/>
</dbReference>
<dbReference type="RefSeq" id="WP_122908816.1">
    <property type="nucleotide sequence ID" value="NZ_CBCSBE010000006.1"/>
</dbReference>
<dbReference type="GO" id="GO:0016853">
    <property type="term" value="F:isomerase activity"/>
    <property type="evidence" value="ECO:0007669"/>
    <property type="project" value="UniProtKB-KW"/>
</dbReference>
<dbReference type="InterPro" id="IPR036237">
    <property type="entry name" value="Xyl_isomerase-like_sf"/>
</dbReference>